<name>A0A1B0BY94_9MUSC</name>
<accession>A0A1B0BY94</accession>
<protein>
    <submittedName>
        <fullName evidence="1">Uncharacterized protein</fullName>
    </submittedName>
</protein>
<proteinExistence type="predicted"/>
<evidence type="ECO:0000313" key="2">
    <source>
        <dbReference type="Proteomes" id="UP000092460"/>
    </source>
</evidence>
<sequence>MPEQEDCTDYPSQNKCYDSTVDWGTFALLLFDKPPGTRDEHLYVASDIYVNCYFEGVNDFLNESPSLALCPKGVGNEVRFKMVVSICRFCESLVLSARGANVKLIPPTFKLLLASVLKGACGSESPGILSKRKGSAAHGNEVFGF</sequence>
<dbReference type="AlphaFoldDB" id="A0A1B0BY94"/>
<evidence type="ECO:0000313" key="1">
    <source>
        <dbReference type="EnsemblMetazoa" id="GPPI044080-PA"/>
    </source>
</evidence>
<reference evidence="2" key="1">
    <citation type="submission" date="2015-01" db="EMBL/GenBank/DDBJ databases">
        <authorList>
            <person name="Aksoy S."/>
            <person name="Warren W."/>
            <person name="Wilson R.K."/>
        </authorList>
    </citation>
    <scope>NUCLEOTIDE SEQUENCE [LARGE SCALE GENOMIC DNA]</scope>
    <source>
        <strain evidence="2">IAEA</strain>
    </source>
</reference>
<dbReference type="Proteomes" id="UP000092460">
    <property type="component" value="Unassembled WGS sequence"/>
</dbReference>
<keyword evidence="2" id="KW-1185">Reference proteome</keyword>
<organism evidence="1 2">
    <name type="scientific">Glossina palpalis gambiensis</name>
    <dbReference type="NCBI Taxonomy" id="67801"/>
    <lineage>
        <taxon>Eukaryota</taxon>
        <taxon>Metazoa</taxon>
        <taxon>Ecdysozoa</taxon>
        <taxon>Arthropoda</taxon>
        <taxon>Hexapoda</taxon>
        <taxon>Insecta</taxon>
        <taxon>Pterygota</taxon>
        <taxon>Neoptera</taxon>
        <taxon>Endopterygota</taxon>
        <taxon>Diptera</taxon>
        <taxon>Brachycera</taxon>
        <taxon>Muscomorpha</taxon>
        <taxon>Hippoboscoidea</taxon>
        <taxon>Glossinidae</taxon>
        <taxon>Glossina</taxon>
    </lineage>
</organism>
<reference evidence="1" key="2">
    <citation type="submission" date="2020-05" db="UniProtKB">
        <authorList>
            <consortium name="EnsemblMetazoa"/>
        </authorList>
    </citation>
    <scope>IDENTIFICATION</scope>
    <source>
        <strain evidence="1">IAEA</strain>
    </source>
</reference>
<dbReference type="EMBL" id="JXJN01022551">
    <property type="status" value="NOT_ANNOTATED_CDS"/>
    <property type="molecule type" value="Genomic_DNA"/>
</dbReference>
<dbReference type="VEuPathDB" id="VectorBase:GPPI044080"/>
<dbReference type="EnsemblMetazoa" id="GPPI044080-RA">
    <property type="protein sequence ID" value="GPPI044080-PA"/>
    <property type="gene ID" value="GPPI044080"/>
</dbReference>